<evidence type="ECO:0000313" key="2">
    <source>
        <dbReference type="EMBL" id="MBU3854445.1"/>
    </source>
</evidence>
<accession>A0A9E2LA11</accession>
<dbReference type="AlphaFoldDB" id="A0A9E2LA11"/>
<dbReference type="InterPro" id="IPR003729">
    <property type="entry name" value="Bi_nuclease_dom"/>
</dbReference>
<dbReference type="InterPro" id="IPR001943">
    <property type="entry name" value="UVR_dom"/>
</dbReference>
<dbReference type="Proteomes" id="UP000823865">
    <property type="component" value="Unassembled WGS sequence"/>
</dbReference>
<dbReference type="Gene3D" id="3.10.690.10">
    <property type="entry name" value="Bifunctional nuclease domain"/>
    <property type="match status" value="1"/>
</dbReference>
<proteinExistence type="predicted"/>
<reference evidence="2" key="1">
    <citation type="journal article" date="2021" name="PeerJ">
        <title>Extensive microbial diversity within the chicken gut microbiome revealed by metagenomics and culture.</title>
        <authorList>
            <person name="Gilroy R."/>
            <person name="Ravi A."/>
            <person name="Getino M."/>
            <person name="Pursley I."/>
            <person name="Horton D.L."/>
            <person name="Alikhan N.F."/>
            <person name="Baker D."/>
            <person name="Gharbi K."/>
            <person name="Hall N."/>
            <person name="Watson M."/>
            <person name="Adriaenssens E.M."/>
            <person name="Foster-Nyarko E."/>
            <person name="Jarju S."/>
            <person name="Secka A."/>
            <person name="Antonio M."/>
            <person name="Oren A."/>
            <person name="Chaudhuri R.R."/>
            <person name="La Ragione R."/>
            <person name="Hildebrand F."/>
            <person name="Pallen M.J."/>
        </authorList>
    </citation>
    <scope>NUCLEOTIDE SEQUENCE</scope>
    <source>
        <strain evidence="2">G3-2149</strain>
    </source>
</reference>
<organism evidence="2 3">
    <name type="scientific">Candidatus Paraprevotella stercoravium</name>
    <dbReference type="NCBI Taxonomy" id="2838725"/>
    <lineage>
        <taxon>Bacteria</taxon>
        <taxon>Pseudomonadati</taxon>
        <taxon>Bacteroidota</taxon>
        <taxon>Bacteroidia</taxon>
        <taxon>Bacteroidales</taxon>
        <taxon>Prevotellaceae</taxon>
        <taxon>Paraprevotella</taxon>
    </lineage>
</organism>
<dbReference type="SUPFAM" id="SSF103256">
    <property type="entry name" value="Hypothetical protein TM0160"/>
    <property type="match status" value="1"/>
</dbReference>
<dbReference type="InterPro" id="IPR036104">
    <property type="entry name" value="BFN_sf"/>
</dbReference>
<dbReference type="GO" id="GO:0004518">
    <property type="term" value="F:nuclease activity"/>
    <property type="evidence" value="ECO:0007669"/>
    <property type="project" value="InterPro"/>
</dbReference>
<dbReference type="PROSITE" id="PS51658">
    <property type="entry name" value="BFN"/>
    <property type="match status" value="1"/>
</dbReference>
<dbReference type="Pfam" id="PF02577">
    <property type="entry name" value="BFN_dom"/>
    <property type="match status" value="1"/>
</dbReference>
<feature type="domain" description="BFN" evidence="1">
    <location>
        <begin position="7"/>
        <end position="142"/>
    </location>
</feature>
<gene>
    <name evidence="2" type="ORF">H9789_11660</name>
</gene>
<comment type="caution">
    <text evidence="2">The sequence shown here is derived from an EMBL/GenBank/DDBJ whole genome shotgun (WGS) entry which is preliminary data.</text>
</comment>
<dbReference type="EMBL" id="JAHLFU010000237">
    <property type="protein sequence ID" value="MBU3854445.1"/>
    <property type="molecule type" value="Genomic_DNA"/>
</dbReference>
<reference evidence="2" key="2">
    <citation type="submission" date="2021-04" db="EMBL/GenBank/DDBJ databases">
        <authorList>
            <person name="Gilroy R."/>
        </authorList>
    </citation>
    <scope>NUCLEOTIDE SEQUENCE</scope>
    <source>
        <strain evidence="2">G3-2149</strain>
    </source>
</reference>
<sequence>MEEKEPYKYLEISNVSQCSKEGNAYLAILKETDGERMLPVLMERQDALHLLLKMKKVFVAATPIDFSDIMLSTFNSFSIRLREVRICAVRGGVTYCHLICEQYGERKTISYCRASNGLVLAATFKCPITIHPELLELQYMREVSEGTYSMPINSVSNEALSEALKRAVETENYELASLLRDEIKRRK</sequence>
<name>A0A9E2LA11_9BACT</name>
<evidence type="ECO:0000313" key="3">
    <source>
        <dbReference type="Proteomes" id="UP000823865"/>
    </source>
</evidence>
<protein>
    <submittedName>
        <fullName evidence="2">Bifunctional nuclease family protein</fullName>
    </submittedName>
</protein>
<dbReference type="Pfam" id="PF02151">
    <property type="entry name" value="UVR"/>
    <property type="match status" value="1"/>
</dbReference>
<evidence type="ECO:0000259" key="1">
    <source>
        <dbReference type="PROSITE" id="PS51658"/>
    </source>
</evidence>